<dbReference type="AlphaFoldDB" id="A0A1W2AFB8"/>
<dbReference type="RefSeq" id="WP_084067474.1">
    <property type="nucleotide sequence ID" value="NZ_FWXY01000005.1"/>
</dbReference>
<sequence>MNTIIKKFQVDKTRIGFLKFIFEAHDGLAVITTLEAGSGYVQFAIAPGCVAEVEAILDDLKKDVSINEV</sequence>
<evidence type="ECO:0000313" key="2">
    <source>
        <dbReference type="Proteomes" id="UP000192418"/>
    </source>
</evidence>
<reference evidence="1 2" key="1">
    <citation type="submission" date="2017-04" db="EMBL/GenBank/DDBJ databases">
        <authorList>
            <person name="Afonso C.L."/>
            <person name="Miller P.J."/>
            <person name="Scott M.A."/>
            <person name="Spackman E."/>
            <person name="Goraichik I."/>
            <person name="Dimitrov K.M."/>
            <person name="Suarez D.L."/>
            <person name="Swayne D.E."/>
        </authorList>
    </citation>
    <scope>NUCLEOTIDE SEQUENCE [LARGE SCALE GENOMIC DNA]</scope>
    <source>
        <strain evidence="1 2">DSM 3385</strain>
    </source>
</reference>
<accession>A0A1W2AFB8</accession>
<proteinExistence type="predicted"/>
<dbReference type="Proteomes" id="UP000192418">
    <property type="component" value="Unassembled WGS sequence"/>
</dbReference>
<evidence type="ECO:0008006" key="3">
    <source>
        <dbReference type="Google" id="ProtNLM"/>
    </source>
</evidence>
<name>A0A1W2AFB8_9BACT</name>
<protein>
    <recommendedName>
        <fullName evidence="3">DUF4911 domain-containing protein</fullName>
    </recommendedName>
</protein>
<dbReference type="OrthoDB" id="5472144at2"/>
<evidence type="ECO:0000313" key="1">
    <source>
        <dbReference type="EMBL" id="SMC59151.1"/>
    </source>
</evidence>
<dbReference type="STRING" id="1121400.SAMN02746065_10520"/>
<gene>
    <name evidence="1" type="ORF">SAMN02746065_10520</name>
</gene>
<dbReference type="EMBL" id="FWXY01000005">
    <property type="protein sequence ID" value="SMC59151.1"/>
    <property type="molecule type" value="Genomic_DNA"/>
</dbReference>
<organism evidence="1 2">
    <name type="scientific">Desulfocicer vacuolatum DSM 3385</name>
    <dbReference type="NCBI Taxonomy" id="1121400"/>
    <lineage>
        <taxon>Bacteria</taxon>
        <taxon>Pseudomonadati</taxon>
        <taxon>Thermodesulfobacteriota</taxon>
        <taxon>Desulfobacteria</taxon>
        <taxon>Desulfobacterales</taxon>
        <taxon>Desulfobacteraceae</taxon>
        <taxon>Desulfocicer</taxon>
    </lineage>
</organism>
<keyword evidence="2" id="KW-1185">Reference proteome</keyword>
<dbReference type="Pfam" id="PF16256">
    <property type="entry name" value="DUF4911"/>
    <property type="match status" value="1"/>
</dbReference>
<dbReference type="InterPro" id="IPR032587">
    <property type="entry name" value="DUF4911"/>
</dbReference>